<sequence>MRPRELAMTGSCDLHQIFTGIAIAHRCAVCPGCQSCSTGPMGGG</sequence>
<reference evidence="1" key="1">
    <citation type="submission" date="2020-02" db="EMBL/GenBank/DDBJ databases">
        <authorList>
            <person name="Meier V. D."/>
        </authorList>
    </citation>
    <scope>NUCLEOTIDE SEQUENCE</scope>
    <source>
        <strain evidence="1">AVDCRST_MAG33</strain>
    </source>
</reference>
<accession>A0A6J4V4K7</accession>
<dbReference type="AlphaFoldDB" id="A0A6J4V4K7"/>
<organism evidence="1">
    <name type="scientific">uncultured Thermomicrobiales bacterium</name>
    <dbReference type="NCBI Taxonomy" id="1645740"/>
    <lineage>
        <taxon>Bacteria</taxon>
        <taxon>Pseudomonadati</taxon>
        <taxon>Thermomicrobiota</taxon>
        <taxon>Thermomicrobia</taxon>
        <taxon>Thermomicrobiales</taxon>
        <taxon>environmental samples</taxon>
    </lineage>
</organism>
<proteinExistence type="predicted"/>
<dbReference type="EMBL" id="CADCWK010000252">
    <property type="protein sequence ID" value="CAA9567917.1"/>
    <property type="molecule type" value="Genomic_DNA"/>
</dbReference>
<gene>
    <name evidence="1" type="ORF">AVDCRST_MAG33-2235</name>
</gene>
<evidence type="ECO:0000313" key="1">
    <source>
        <dbReference type="EMBL" id="CAA9567917.1"/>
    </source>
</evidence>
<name>A0A6J4V4K7_9BACT</name>
<protein>
    <submittedName>
        <fullName evidence="1">Uncharacterized protein</fullName>
    </submittedName>
</protein>